<organism evidence="4 5">
    <name type="scientific">Sediminimonas qiaohouensis</name>
    <dbReference type="NCBI Taxonomy" id="552061"/>
    <lineage>
        <taxon>Bacteria</taxon>
        <taxon>Pseudomonadati</taxon>
        <taxon>Pseudomonadota</taxon>
        <taxon>Alphaproteobacteria</taxon>
        <taxon>Rhodobacterales</taxon>
        <taxon>Roseobacteraceae</taxon>
        <taxon>Sediminimonas</taxon>
    </lineage>
</organism>
<dbReference type="GO" id="GO:0008239">
    <property type="term" value="F:dipeptidyl-peptidase activity"/>
    <property type="evidence" value="ECO:0007669"/>
    <property type="project" value="InterPro"/>
</dbReference>
<dbReference type="RefSeq" id="WP_273248443.1">
    <property type="nucleotide sequence ID" value="NZ_VENJ01000005.1"/>
</dbReference>
<dbReference type="PANTHER" id="PTHR43056">
    <property type="entry name" value="PEPTIDASE S9 PROLYL OLIGOPEPTIDASE"/>
    <property type="match status" value="1"/>
</dbReference>
<comment type="caution">
    <text evidence="4">The sequence shown here is derived from an EMBL/GenBank/DDBJ whole genome shotgun (WGS) entry which is preliminary data.</text>
</comment>
<keyword evidence="1 4" id="KW-0378">Hydrolase</keyword>
<dbReference type="Gene3D" id="3.40.50.1820">
    <property type="entry name" value="alpha/beta hydrolase"/>
    <property type="match status" value="1"/>
</dbReference>
<dbReference type="SUPFAM" id="SSF49785">
    <property type="entry name" value="Galactose-binding domain-like"/>
    <property type="match status" value="1"/>
</dbReference>
<evidence type="ECO:0000256" key="2">
    <source>
        <dbReference type="SAM" id="MobiDB-lite"/>
    </source>
</evidence>
<dbReference type="InterPro" id="IPR013736">
    <property type="entry name" value="Xaa-Pro_dipept_C"/>
</dbReference>
<accession>A0A7C9HA96</accession>
<evidence type="ECO:0000313" key="4">
    <source>
        <dbReference type="EMBL" id="MTJ03850.1"/>
    </source>
</evidence>
<evidence type="ECO:0000256" key="1">
    <source>
        <dbReference type="ARBA" id="ARBA00022801"/>
    </source>
</evidence>
<dbReference type="InterPro" id="IPR005674">
    <property type="entry name" value="CocE/Ser_esterase"/>
</dbReference>
<dbReference type="Pfam" id="PF08530">
    <property type="entry name" value="PepX_C"/>
    <property type="match status" value="1"/>
</dbReference>
<dbReference type="EMBL" id="VENJ01000005">
    <property type="protein sequence ID" value="MTJ03850.1"/>
    <property type="molecule type" value="Genomic_DNA"/>
</dbReference>
<dbReference type="Proteomes" id="UP000483078">
    <property type="component" value="Unassembled WGS sequence"/>
</dbReference>
<proteinExistence type="predicted"/>
<dbReference type="SUPFAM" id="SSF53474">
    <property type="entry name" value="alpha/beta-Hydrolases"/>
    <property type="match status" value="1"/>
</dbReference>
<protein>
    <submittedName>
        <fullName evidence="4">CocE/NonD family hydrolase</fullName>
    </submittedName>
</protein>
<dbReference type="SMART" id="SM00939">
    <property type="entry name" value="PepX_C"/>
    <property type="match status" value="1"/>
</dbReference>
<dbReference type="InterPro" id="IPR008979">
    <property type="entry name" value="Galactose-bd-like_sf"/>
</dbReference>
<dbReference type="Pfam" id="PF02129">
    <property type="entry name" value="Peptidase_S15"/>
    <property type="match status" value="1"/>
</dbReference>
<dbReference type="InterPro" id="IPR050585">
    <property type="entry name" value="Xaa-Pro_dipeptidyl-ppase/CocE"/>
</dbReference>
<evidence type="ECO:0000259" key="3">
    <source>
        <dbReference type="SMART" id="SM00939"/>
    </source>
</evidence>
<dbReference type="AlphaFoldDB" id="A0A7C9HA96"/>
<feature type="region of interest" description="Disordered" evidence="2">
    <location>
        <begin position="534"/>
        <end position="563"/>
    </location>
</feature>
<reference evidence="4 5" key="1">
    <citation type="submission" date="2019-06" db="EMBL/GenBank/DDBJ databases">
        <title>Enrichment of Autotrophic Halophilic Microorganisms from Red Sea Brine Pool Using Microbial Electrosynthesis System.</title>
        <authorList>
            <person name="Alqahtani M.F."/>
            <person name="Bajracharya S."/>
            <person name="Katuri K.P."/>
            <person name="Ali M."/>
            <person name="Saikaly P.E."/>
        </authorList>
    </citation>
    <scope>NUCLEOTIDE SEQUENCE [LARGE SCALE GENOMIC DNA]</scope>
    <source>
        <strain evidence="4">MES6</strain>
    </source>
</reference>
<dbReference type="NCBIfam" id="TIGR00976">
    <property type="entry name" value="CocE_NonD"/>
    <property type="match status" value="1"/>
</dbReference>
<gene>
    <name evidence="4" type="ORF">FH759_04015</name>
</gene>
<dbReference type="InterPro" id="IPR000383">
    <property type="entry name" value="Xaa-Pro-like_dom"/>
</dbReference>
<dbReference type="Gene3D" id="1.10.3020.10">
    <property type="entry name" value="alpha-amino acid ester hydrolase ( Helical cap domain)"/>
    <property type="match status" value="1"/>
</dbReference>
<dbReference type="PANTHER" id="PTHR43056:SF10">
    <property type="entry name" value="COCE_NOND FAMILY, PUTATIVE (AFU_ORTHOLOGUE AFUA_7G00600)-RELATED"/>
    <property type="match status" value="1"/>
</dbReference>
<name>A0A7C9HA96_9RHOB</name>
<dbReference type="Gene3D" id="2.60.120.260">
    <property type="entry name" value="Galactose-binding domain-like"/>
    <property type="match status" value="1"/>
</dbReference>
<feature type="domain" description="Xaa-Pro dipeptidyl-peptidase C-terminal" evidence="3">
    <location>
        <begin position="295"/>
        <end position="538"/>
    </location>
</feature>
<dbReference type="InterPro" id="IPR029058">
    <property type="entry name" value="AB_hydrolase_fold"/>
</dbReference>
<sequence>MNAHDNLTPPDETECEILDPVWIPMPDGTRLAARIWLPRSAHDAPVPAVLEYLPYRRRDGTLARDEITYPWLAAQGYAGVRVDIRGNGDSEGLMEDEYSEAELADGEAVIAWIAAQPWCTGAVGMIGISWGGFNGLQLAARAPEALKAAITICFTDDRYADDIHYMGGCLLTENMMWSSQMLSYSSRPPDPVVVGPDWREMWRSRLHAQPLLIEPWLTHQHRDAYWRRASVCEDFNSVKAAIMAVGGWADAYSNAVPRTLAGLSSPASGLVGPWAHKYPNTAWPSPQIGFLSECKAWFDRYLKDDTTAPEAPAYRFFIKNSIAPSREVAAQPGRWAAEPAWPSPRIVPRDWSLASGGLRDGAGQGGDVLVVATPQTLGHTAQRFCPGMRSLDELAADQTPDDAAALTLDSAPLREGVDIVGAARLRLRLTPDQRSGFVVARLCDLRPDGTSAFITMGVLNLAHRAGHDAPAPMEPGAPVDVDVTLNDIAYHLPKGHRLRLSLSTSYWPMIWPSAQPLGVSIDGENSLLSVPLRPESADADTPAPSFAAPEQQRVGGQDTLRPDQSERIEEVLSNGTRRLRLITDGGKQRHHATGIEIGRHVTETWDVHPDDPLSARTEAHWIYQVGRGDWQTRTESNTVMTCDATHFHVRAWLKALDGADVVAERAWSFSIPRDDLGHEDDAD</sequence>
<evidence type="ECO:0000313" key="5">
    <source>
        <dbReference type="Proteomes" id="UP000483078"/>
    </source>
</evidence>